<keyword evidence="2" id="KW-0732">Signal</keyword>
<feature type="chain" id="PRO_5042032848" evidence="2">
    <location>
        <begin position="20"/>
        <end position="95"/>
    </location>
</feature>
<evidence type="ECO:0000256" key="2">
    <source>
        <dbReference type="SAM" id="SignalP"/>
    </source>
</evidence>
<sequence>MRRLVLTTLLAAVTMPVVADTYVEGYTRDDGTRVEGHYRTEPNEFKFDNYSAEGNTNPYTGEPGYKDHEFSSPDLESDYGTNSGYDTDFDTGYDW</sequence>
<comment type="caution">
    <text evidence="3">The sequence shown here is derived from an EMBL/GenBank/DDBJ whole genome shotgun (WGS) entry which is preliminary data.</text>
</comment>
<protein>
    <submittedName>
        <fullName evidence="3">Uncharacterized protein</fullName>
    </submittedName>
</protein>
<dbReference type="EMBL" id="JANUCT010000001">
    <property type="protein sequence ID" value="MCS3902210.1"/>
    <property type="molecule type" value="Genomic_DNA"/>
</dbReference>
<dbReference type="AlphaFoldDB" id="A0AAE3HHZ7"/>
<dbReference type="Proteomes" id="UP001204445">
    <property type="component" value="Unassembled WGS sequence"/>
</dbReference>
<evidence type="ECO:0000313" key="3">
    <source>
        <dbReference type="EMBL" id="MCS3902210.1"/>
    </source>
</evidence>
<feature type="compositionally biased region" description="Basic and acidic residues" evidence="1">
    <location>
        <begin position="32"/>
        <end position="47"/>
    </location>
</feature>
<evidence type="ECO:0000313" key="4">
    <source>
        <dbReference type="Proteomes" id="UP001204445"/>
    </source>
</evidence>
<name>A0AAE3HHZ7_9GAMM</name>
<keyword evidence="4" id="KW-1185">Reference proteome</keyword>
<organism evidence="3 4">
    <name type="scientific">Methylohalomonas lacus</name>
    <dbReference type="NCBI Taxonomy" id="398773"/>
    <lineage>
        <taxon>Bacteria</taxon>
        <taxon>Pseudomonadati</taxon>
        <taxon>Pseudomonadota</taxon>
        <taxon>Gammaproteobacteria</taxon>
        <taxon>Methylohalomonadales</taxon>
        <taxon>Methylohalomonadaceae</taxon>
        <taxon>Methylohalomonas</taxon>
    </lineage>
</organism>
<evidence type="ECO:0000256" key="1">
    <source>
        <dbReference type="SAM" id="MobiDB-lite"/>
    </source>
</evidence>
<feature type="region of interest" description="Disordered" evidence="1">
    <location>
        <begin position="32"/>
        <end position="95"/>
    </location>
</feature>
<dbReference type="RefSeq" id="WP_259053630.1">
    <property type="nucleotide sequence ID" value="NZ_JANUCT010000001.1"/>
</dbReference>
<accession>A0AAE3HHZ7</accession>
<proteinExistence type="predicted"/>
<reference evidence="3" key="1">
    <citation type="submission" date="2022-08" db="EMBL/GenBank/DDBJ databases">
        <title>Genomic Encyclopedia of Type Strains, Phase III (KMG-III): the genomes of soil and plant-associated and newly described type strains.</title>
        <authorList>
            <person name="Whitman W."/>
        </authorList>
    </citation>
    <scope>NUCLEOTIDE SEQUENCE</scope>
    <source>
        <strain evidence="3">HMT 1</strain>
    </source>
</reference>
<feature type="signal peptide" evidence="2">
    <location>
        <begin position="1"/>
        <end position="19"/>
    </location>
</feature>
<gene>
    <name evidence="3" type="ORF">J2T55_000202</name>
</gene>